<keyword evidence="4" id="KW-1133">Transmembrane helix</keyword>
<evidence type="ECO:0000256" key="1">
    <source>
        <dbReference type="ARBA" id="ARBA00004141"/>
    </source>
</evidence>
<dbReference type="NCBIfam" id="TIGR01300">
    <property type="entry name" value="CPA3_mnhG_phaG"/>
    <property type="match status" value="1"/>
</dbReference>
<evidence type="ECO:0000256" key="3">
    <source>
        <dbReference type="ARBA" id="ARBA00022449"/>
    </source>
</evidence>
<sequence>MIEMSSFFIAFFVIVGAFLSVVTALGLIRLPDVYTRTHAASKSATLGVMSVLIGIMIFFWTQGGFNSYFVLGIFFILITAPVGGHLLTRASYNSGVKLWEGSVQDDLAMDKQTQEQIATKNEET</sequence>
<keyword evidence="3" id="KW-0813">Transport</keyword>
<keyword evidence="4" id="KW-0812">Transmembrane</keyword>
<evidence type="ECO:0000313" key="6">
    <source>
        <dbReference type="Proteomes" id="UP000031938"/>
    </source>
</evidence>
<dbReference type="AlphaFoldDB" id="A0A0C2VF26"/>
<keyword evidence="3" id="KW-0050">Antiport</keyword>
<keyword evidence="4" id="KW-0472">Membrane</keyword>
<comment type="similarity">
    <text evidence="2">Belongs to the CPA3 antiporters (TC 2.A.63) subunit G family.</text>
</comment>
<comment type="caution">
    <text evidence="5">The sequence shown here is derived from an EMBL/GenBank/DDBJ whole genome shotgun (WGS) entry which is preliminary data.</text>
</comment>
<feature type="transmembrane region" description="Helical" evidence="4">
    <location>
        <begin position="6"/>
        <end position="28"/>
    </location>
</feature>
<dbReference type="PATRIC" id="fig|889306.3.peg.3843"/>
<dbReference type="NCBIfam" id="NF009314">
    <property type="entry name" value="PRK12674.1-2"/>
    <property type="match status" value="1"/>
</dbReference>
<keyword evidence="6" id="KW-1185">Reference proteome</keyword>
<protein>
    <submittedName>
        <fullName evidence="5">Cation:proton antiporter</fullName>
    </submittedName>
</protein>
<proteinExistence type="inferred from homology"/>
<reference evidence="5 6" key="1">
    <citation type="submission" date="2015-01" db="EMBL/GenBank/DDBJ databases">
        <title>Genome sequencing of Jeotgalibacillus soli.</title>
        <authorList>
            <person name="Goh K.M."/>
            <person name="Chan K.-G."/>
            <person name="Yaakop A.S."/>
            <person name="Ee R."/>
            <person name="Gan H.M."/>
            <person name="Chan C.S."/>
        </authorList>
    </citation>
    <scope>NUCLEOTIDE SEQUENCE [LARGE SCALE GENOMIC DNA]</scope>
    <source>
        <strain evidence="5 6">P9</strain>
    </source>
</reference>
<comment type="subcellular location">
    <subcellularLocation>
        <location evidence="1">Membrane</location>
        <topology evidence="1">Multi-pass membrane protein</topology>
    </subcellularLocation>
</comment>
<evidence type="ECO:0000313" key="5">
    <source>
        <dbReference type="EMBL" id="KIL42603.1"/>
    </source>
</evidence>
<dbReference type="GO" id="GO:0016020">
    <property type="term" value="C:membrane"/>
    <property type="evidence" value="ECO:0007669"/>
    <property type="project" value="UniProtKB-SubCell"/>
</dbReference>
<dbReference type="Pfam" id="PF03334">
    <property type="entry name" value="PhaG_MnhG_YufB"/>
    <property type="match status" value="1"/>
</dbReference>
<dbReference type="PANTHER" id="PTHR34703:SF1">
    <property type="entry name" value="ANTIPORTER SUBUNIT MNHG2-RELATED"/>
    <property type="match status" value="1"/>
</dbReference>
<name>A0A0C2VF26_9BACL</name>
<gene>
    <name evidence="5" type="ORF">KP78_38260</name>
</gene>
<dbReference type="STRING" id="889306.KP78_38260"/>
<evidence type="ECO:0000256" key="4">
    <source>
        <dbReference type="SAM" id="Phobius"/>
    </source>
</evidence>
<accession>A0A0C2VF26</accession>
<organism evidence="5 6">
    <name type="scientific">Jeotgalibacillus soli</name>
    <dbReference type="NCBI Taxonomy" id="889306"/>
    <lineage>
        <taxon>Bacteria</taxon>
        <taxon>Bacillati</taxon>
        <taxon>Bacillota</taxon>
        <taxon>Bacilli</taxon>
        <taxon>Bacillales</taxon>
        <taxon>Caryophanaceae</taxon>
        <taxon>Jeotgalibacillus</taxon>
    </lineage>
</organism>
<feature type="transmembrane region" description="Helical" evidence="4">
    <location>
        <begin position="67"/>
        <end position="87"/>
    </location>
</feature>
<dbReference type="OrthoDB" id="9806575at2"/>
<feature type="transmembrane region" description="Helical" evidence="4">
    <location>
        <begin position="40"/>
        <end position="61"/>
    </location>
</feature>
<dbReference type="PANTHER" id="PTHR34703">
    <property type="entry name" value="ANTIPORTER SUBUNIT MNHG2-RELATED"/>
    <property type="match status" value="1"/>
</dbReference>
<dbReference type="Proteomes" id="UP000031938">
    <property type="component" value="Unassembled WGS sequence"/>
</dbReference>
<dbReference type="RefSeq" id="WP_041091005.1">
    <property type="nucleotide sequence ID" value="NZ_JXRP01000022.1"/>
</dbReference>
<dbReference type="EMBL" id="JXRP01000022">
    <property type="protein sequence ID" value="KIL42603.1"/>
    <property type="molecule type" value="Genomic_DNA"/>
</dbReference>
<dbReference type="InterPro" id="IPR005133">
    <property type="entry name" value="PhaG_MnhG_YufB"/>
</dbReference>
<evidence type="ECO:0000256" key="2">
    <source>
        <dbReference type="ARBA" id="ARBA00008404"/>
    </source>
</evidence>
<dbReference type="GO" id="GO:0015385">
    <property type="term" value="F:sodium:proton antiporter activity"/>
    <property type="evidence" value="ECO:0007669"/>
    <property type="project" value="TreeGrafter"/>
</dbReference>